<evidence type="ECO:0000256" key="1">
    <source>
        <dbReference type="ARBA" id="ARBA00022485"/>
    </source>
</evidence>
<name>A0ABU3NLF8_9CHLR</name>
<dbReference type="Proteomes" id="UP001254165">
    <property type="component" value="Unassembled WGS sequence"/>
</dbReference>
<keyword evidence="5" id="KW-0411">Iron-sulfur</keyword>
<evidence type="ECO:0000256" key="5">
    <source>
        <dbReference type="ARBA" id="ARBA00023014"/>
    </source>
</evidence>
<organism evidence="6 7">
    <name type="scientific">Thermanaerothrix solaris</name>
    <dbReference type="NCBI Taxonomy" id="3058434"/>
    <lineage>
        <taxon>Bacteria</taxon>
        <taxon>Bacillati</taxon>
        <taxon>Chloroflexota</taxon>
        <taxon>Anaerolineae</taxon>
        <taxon>Anaerolineales</taxon>
        <taxon>Anaerolineaceae</taxon>
        <taxon>Thermanaerothrix</taxon>
    </lineage>
</organism>
<evidence type="ECO:0000256" key="4">
    <source>
        <dbReference type="ARBA" id="ARBA00023004"/>
    </source>
</evidence>
<dbReference type="Gene3D" id="3.50.50.60">
    <property type="entry name" value="FAD/NAD(P)-binding domain"/>
    <property type="match status" value="1"/>
</dbReference>
<keyword evidence="3" id="KW-0560">Oxidoreductase</keyword>
<dbReference type="PANTHER" id="PTHR43498:SF1">
    <property type="entry name" value="COB--COM HETERODISULFIDE REDUCTASE IRON-SULFUR SUBUNIT A"/>
    <property type="match status" value="1"/>
</dbReference>
<dbReference type="SUPFAM" id="SSF51905">
    <property type="entry name" value="FAD/NAD(P)-binding domain"/>
    <property type="match status" value="1"/>
</dbReference>
<gene>
    <name evidence="6" type="ORF">QYE77_02845</name>
</gene>
<keyword evidence="1" id="KW-0004">4Fe-4S</keyword>
<comment type="caution">
    <text evidence="6">The sequence shown here is derived from an EMBL/GenBank/DDBJ whole genome shotgun (WGS) entry which is preliminary data.</text>
</comment>
<dbReference type="RefSeq" id="WP_315623840.1">
    <property type="nucleotide sequence ID" value="NZ_JAUHMF010000001.1"/>
</dbReference>
<evidence type="ECO:0000313" key="6">
    <source>
        <dbReference type="EMBL" id="MDT8897190.1"/>
    </source>
</evidence>
<accession>A0ABU3NLF8</accession>
<dbReference type="InterPro" id="IPR036188">
    <property type="entry name" value="FAD/NAD-bd_sf"/>
</dbReference>
<sequence>MDMVRRSSYKELETDVLVIGGGSAGVTAAIAAAREGVNTLLVERYGFLGGTSTQVLDTFYGFFTPGSHPRKVIGGIPDEVITNLKRYDAMLIRPNTYGAGNGITYNPDILKIVWESLAMQAGVQILFHALAVDVETDQGRITSVFLATKSGFLRVRPRVVIDASGDADIAALAGVPYESAANGPVQALTTTFRLLNVDTQRALQISKNELHERMAQAIVEGGYNLPRKEGSIHITPLPGTMATNMTRVVNIDPTDIEQLSWAEIEGRRQALEYFRFLKERIPGYENAHLAGLSVQIGVRESRRIYGQYRLTREDVLAARKFDDAIAQCGAPIEEHHSGADTRWEYLPEGETYHIPYRCLIPLHCDGLLVAGRCLSADHDAHASVRSMGQCMAMGQAAGIAAAWAIHHHTTPSEVSIPSLQNRLRQIGAILD</sequence>
<dbReference type="Pfam" id="PF12831">
    <property type="entry name" value="FAD_oxidored"/>
    <property type="match status" value="1"/>
</dbReference>
<keyword evidence="2" id="KW-0479">Metal-binding</keyword>
<reference evidence="6 7" key="1">
    <citation type="submission" date="2023-07" db="EMBL/GenBank/DDBJ databases">
        <title>Novel species of Thermanaerothrix with wide hydrolytic capabilities.</title>
        <authorList>
            <person name="Zayulina K.S."/>
            <person name="Podosokorskaya O.A."/>
            <person name="Elcheninov A.G."/>
        </authorList>
    </citation>
    <scope>NUCLEOTIDE SEQUENCE [LARGE SCALE GENOMIC DNA]</scope>
    <source>
        <strain evidence="6 7">4228-RoL</strain>
    </source>
</reference>
<dbReference type="EMBL" id="JAUHMF010000001">
    <property type="protein sequence ID" value="MDT8897190.1"/>
    <property type="molecule type" value="Genomic_DNA"/>
</dbReference>
<proteinExistence type="predicted"/>
<keyword evidence="4" id="KW-0408">Iron</keyword>
<evidence type="ECO:0000313" key="7">
    <source>
        <dbReference type="Proteomes" id="UP001254165"/>
    </source>
</evidence>
<protein>
    <submittedName>
        <fullName evidence="6">FAD-dependent oxidoreductase</fullName>
    </submittedName>
</protein>
<keyword evidence="7" id="KW-1185">Reference proteome</keyword>
<evidence type="ECO:0000256" key="3">
    <source>
        <dbReference type="ARBA" id="ARBA00023002"/>
    </source>
</evidence>
<dbReference type="PANTHER" id="PTHR43498">
    <property type="entry name" value="FERREDOXIN:COB-COM HETERODISULFIDE REDUCTASE SUBUNIT A"/>
    <property type="match status" value="1"/>
</dbReference>
<dbReference type="PRINTS" id="PR00469">
    <property type="entry name" value="PNDRDTASEII"/>
</dbReference>
<evidence type="ECO:0000256" key="2">
    <source>
        <dbReference type="ARBA" id="ARBA00022723"/>
    </source>
</evidence>
<dbReference type="InterPro" id="IPR039650">
    <property type="entry name" value="HdrA-like"/>
</dbReference>